<dbReference type="Proteomes" id="UP001595617">
    <property type="component" value="Unassembled WGS sequence"/>
</dbReference>
<sequence>MSSFWSAYIIIIPFAFIAGIAALIYFTSTMKLPQKPDETMGHEFDGIEEYNKPMPKWWLQLFAITIVFAIGYLIYYPTGWNGISGWSSEQQLRDEQIAHAQRYGAVFSEFSRVPIRDLQDNEQALRMGQRIYENNCSVCHGVSAAGAYGFPSLTNGDWQWGGTPEAITQTLLQGRQALMPSFRNALSSNELDQVTQYVMQLAGQPHNTNAATRGANIFANACAACHGPEGTGNQMLGAPNLTNNIWLYDNPNLALEEDIKLTLRSGRQGLMPAWQSILGNDQIHLVAAYVYSLGGE</sequence>
<comment type="function">
    <text evidence="19">C-type cytochrome. Part of the cbb3-type cytochrome c oxidase complex.</text>
</comment>
<evidence type="ECO:0000313" key="22">
    <source>
        <dbReference type="EMBL" id="MFC3852499.1"/>
    </source>
</evidence>
<evidence type="ECO:0000259" key="21">
    <source>
        <dbReference type="PROSITE" id="PS51007"/>
    </source>
</evidence>
<evidence type="ECO:0000256" key="9">
    <source>
        <dbReference type="ARBA" id="ARBA00022692"/>
    </source>
</evidence>
<comment type="cofactor">
    <cofactor evidence="19">
        <name>heme c</name>
        <dbReference type="ChEBI" id="CHEBI:61717"/>
    </cofactor>
    <text evidence="19">Binds 2 heme C groups per subunit.</text>
</comment>
<accession>A0ABV7ZX19</accession>
<keyword evidence="12 19" id="KW-0375">Hydrogen ion transport</keyword>
<proteinExistence type="inferred from homology"/>
<organism evidence="22 23">
    <name type="scientific">Saccharospirillum mangrovi</name>
    <dbReference type="NCBI Taxonomy" id="2161747"/>
    <lineage>
        <taxon>Bacteria</taxon>
        <taxon>Pseudomonadati</taxon>
        <taxon>Pseudomonadota</taxon>
        <taxon>Gammaproteobacteria</taxon>
        <taxon>Oceanospirillales</taxon>
        <taxon>Saccharospirillaceae</taxon>
        <taxon>Saccharospirillum</taxon>
    </lineage>
</organism>
<feature type="domain" description="Cytochrome c" evidence="21">
    <location>
        <begin position="123"/>
        <end position="202"/>
    </location>
</feature>
<keyword evidence="17 19" id="KW-0406">Ion transport</keyword>
<evidence type="ECO:0000256" key="20">
    <source>
        <dbReference type="SAM" id="Phobius"/>
    </source>
</evidence>
<evidence type="ECO:0000256" key="19">
    <source>
        <dbReference type="PIRNR" id="PIRNR000006"/>
    </source>
</evidence>
<evidence type="ECO:0000256" key="4">
    <source>
        <dbReference type="ARBA" id="ARBA00022448"/>
    </source>
</evidence>
<evidence type="ECO:0000256" key="14">
    <source>
        <dbReference type="ARBA" id="ARBA00022989"/>
    </source>
</evidence>
<evidence type="ECO:0000256" key="1">
    <source>
        <dbReference type="ARBA" id="ARBA00004533"/>
    </source>
</evidence>
<keyword evidence="16 19" id="KW-0408">Iron</keyword>
<dbReference type="InterPro" id="IPR004678">
    <property type="entry name" value="Cyt_c_oxidase_cbb3_su3"/>
</dbReference>
<comment type="subcellular location">
    <subcellularLocation>
        <location evidence="1 19">Cell inner membrane</location>
    </subcellularLocation>
</comment>
<evidence type="ECO:0000256" key="10">
    <source>
        <dbReference type="ARBA" id="ARBA00022723"/>
    </source>
</evidence>
<dbReference type="PANTHER" id="PTHR33751">
    <property type="entry name" value="CBB3-TYPE CYTOCHROME C OXIDASE SUBUNIT FIXP"/>
    <property type="match status" value="1"/>
</dbReference>
<keyword evidence="7 19" id="KW-0349">Heme</keyword>
<keyword evidence="13 19" id="KW-0249">Electron transport</keyword>
<evidence type="ECO:0000256" key="8">
    <source>
        <dbReference type="ARBA" id="ARBA00022660"/>
    </source>
</evidence>
<gene>
    <name evidence="22" type="primary">ccoP</name>
    <name evidence="22" type="ORF">ACFOOG_06590</name>
</gene>
<keyword evidence="9 20" id="KW-0812">Transmembrane</keyword>
<protein>
    <recommendedName>
        <fullName evidence="19">Cbb3-type cytochrome c oxidase subunit</fullName>
    </recommendedName>
</protein>
<keyword evidence="6 19" id="KW-0997">Cell inner membrane</keyword>
<keyword evidence="18 19" id="KW-0472">Membrane</keyword>
<name>A0ABV7ZX19_9GAMM</name>
<evidence type="ECO:0000256" key="12">
    <source>
        <dbReference type="ARBA" id="ARBA00022781"/>
    </source>
</evidence>
<dbReference type="Gene3D" id="6.10.280.130">
    <property type="match status" value="1"/>
</dbReference>
<comment type="caution">
    <text evidence="22">The sequence shown here is derived from an EMBL/GenBank/DDBJ whole genome shotgun (WGS) entry which is preliminary data.</text>
</comment>
<dbReference type="InterPro" id="IPR009056">
    <property type="entry name" value="Cyt_c-like_dom"/>
</dbReference>
<evidence type="ECO:0000256" key="2">
    <source>
        <dbReference type="ARBA" id="ARBA00004673"/>
    </source>
</evidence>
<dbReference type="RefSeq" id="WP_380694687.1">
    <property type="nucleotide sequence ID" value="NZ_JBHRYR010000002.1"/>
</dbReference>
<evidence type="ECO:0000256" key="16">
    <source>
        <dbReference type="ARBA" id="ARBA00023004"/>
    </source>
</evidence>
<dbReference type="PIRSF" id="PIRSF000006">
    <property type="entry name" value="Cbb3-Cox_fixP"/>
    <property type="match status" value="1"/>
</dbReference>
<comment type="subunit">
    <text evidence="19">Component of the cbb3-type cytochrome c oxidase.</text>
</comment>
<comment type="pathway">
    <text evidence="2 19">Energy metabolism; oxidative phosphorylation.</text>
</comment>
<evidence type="ECO:0000256" key="6">
    <source>
        <dbReference type="ARBA" id="ARBA00022519"/>
    </source>
</evidence>
<keyword evidence="10 19" id="KW-0479">Metal-binding</keyword>
<evidence type="ECO:0000256" key="11">
    <source>
        <dbReference type="ARBA" id="ARBA00022737"/>
    </source>
</evidence>
<feature type="domain" description="Cytochrome c" evidence="21">
    <location>
        <begin position="209"/>
        <end position="294"/>
    </location>
</feature>
<evidence type="ECO:0000256" key="3">
    <source>
        <dbReference type="ARBA" id="ARBA00006113"/>
    </source>
</evidence>
<evidence type="ECO:0000313" key="23">
    <source>
        <dbReference type="Proteomes" id="UP001595617"/>
    </source>
</evidence>
<dbReference type="Gene3D" id="1.10.760.10">
    <property type="entry name" value="Cytochrome c-like domain"/>
    <property type="match status" value="2"/>
</dbReference>
<reference evidence="23" key="1">
    <citation type="journal article" date="2019" name="Int. J. Syst. Evol. Microbiol.">
        <title>The Global Catalogue of Microorganisms (GCM) 10K type strain sequencing project: providing services to taxonomists for standard genome sequencing and annotation.</title>
        <authorList>
            <consortium name="The Broad Institute Genomics Platform"/>
            <consortium name="The Broad Institute Genome Sequencing Center for Infectious Disease"/>
            <person name="Wu L."/>
            <person name="Ma J."/>
        </authorList>
    </citation>
    <scope>NUCLEOTIDE SEQUENCE [LARGE SCALE GENOMIC DNA]</scope>
    <source>
        <strain evidence="23">IBRC 10765</strain>
    </source>
</reference>
<keyword evidence="11" id="KW-0677">Repeat</keyword>
<keyword evidence="8 19" id="KW-0679">Respiratory chain</keyword>
<dbReference type="EMBL" id="JBHRYR010000002">
    <property type="protein sequence ID" value="MFC3852499.1"/>
    <property type="molecule type" value="Genomic_DNA"/>
</dbReference>
<dbReference type="SUPFAM" id="SSF46626">
    <property type="entry name" value="Cytochrome c"/>
    <property type="match status" value="2"/>
</dbReference>
<dbReference type="PANTHER" id="PTHR33751:SF1">
    <property type="entry name" value="CBB3-TYPE CYTOCHROME C OXIDASE SUBUNIT FIXP"/>
    <property type="match status" value="1"/>
</dbReference>
<keyword evidence="23" id="KW-1185">Reference proteome</keyword>
<dbReference type="Pfam" id="PF13442">
    <property type="entry name" value="Cytochrome_CBB3"/>
    <property type="match status" value="2"/>
</dbReference>
<keyword evidence="4 19" id="KW-0813">Transport</keyword>
<keyword evidence="14 20" id="KW-1133">Transmembrane helix</keyword>
<evidence type="ECO:0000256" key="13">
    <source>
        <dbReference type="ARBA" id="ARBA00022982"/>
    </source>
</evidence>
<comment type="similarity">
    <text evidence="3 19">Belongs to the CcoP / FixP family.</text>
</comment>
<keyword evidence="15 19" id="KW-0560">Oxidoreductase</keyword>
<feature type="transmembrane region" description="Helical" evidence="20">
    <location>
        <begin position="57"/>
        <end position="75"/>
    </location>
</feature>
<evidence type="ECO:0000256" key="15">
    <source>
        <dbReference type="ARBA" id="ARBA00023002"/>
    </source>
</evidence>
<dbReference type="InterPro" id="IPR038414">
    <property type="entry name" value="CcoP_N_sf"/>
</dbReference>
<evidence type="ECO:0000256" key="7">
    <source>
        <dbReference type="ARBA" id="ARBA00022617"/>
    </source>
</evidence>
<dbReference type="InterPro" id="IPR032858">
    <property type="entry name" value="CcoP_N"/>
</dbReference>
<evidence type="ECO:0000256" key="17">
    <source>
        <dbReference type="ARBA" id="ARBA00023065"/>
    </source>
</evidence>
<evidence type="ECO:0000256" key="5">
    <source>
        <dbReference type="ARBA" id="ARBA00022475"/>
    </source>
</evidence>
<keyword evidence="5 19" id="KW-1003">Cell membrane</keyword>
<dbReference type="InterPro" id="IPR008168">
    <property type="entry name" value="Cyt_C_IC"/>
</dbReference>
<dbReference type="PRINTS" id="PR00605">
    <property type="entry name" value="CYTCHROMECIC"/>
</dbReference>
<dbReference type="NCBIfam" id="TIGR00782">
    <property type="entry name" value="ccoP"/>
    <property type="match status" value="1"/>
</dbReference>
<dbReference type="PROSITE" id="PS51007">
    <property type="entry name" value="CYTC"/>
    <property type="match status" value="2"/>
</dbReference>
<dbReference type="Pfam" id="PF14715">
    <property type="entry name" value="FixP_N"/>
    <property type="match status" value="1"/>
</dbReference>
<dbReference type="InterPro" id="IPR036909">
    <property type="entry name" value="Cyt_c-like_dom_sf"/>
</dbReference>
<evidence type="ECO:0000256" key="18">
    <source>
        <dbReference type="ARBA" id="ARBA00023136"/>
    </source>
</evidence>
<feature type="transmembrane region" description="Helical" evidence="20">
    <location>
        <begin position="6"/>
        <end position="26"/>
    </location>
</feature>
<dbReference type="InterPro" id="IPR050597">
    <property type="entry name" value="Cytochrome_c_Oxidase_Subunit"/>
</dbReference>